<keyword evidence="1" id="KW-1133">Transmembrane helix</keyword>
<reference evidence="4" key="1">
    <citation type="submission" date="2014-09" db="EMBL/GenBank/DDBJ databases">
        <authorList>
            <person name="Gomez-Valero L."/>
        </authorList>
    </citation>
    <scope>NUCLEOTIDE SEQUENCE [LARGE SCALE GENOMIC DNA]</scope>
    <source>
        <strain evidence="4">ATCC35250</strain>
    </source>
</reference>
<evidence type="ECO:0000313" key="3">
    <source>
        <dbReference type="EMBL" id="CEK10238.1"/>
    </source>
</evidence>
<dbReference type="Gene3D" id="3.40.50.2000">
    <property type="entry name" value="Glycogen Phosphorylase B"/>
    <property type="match status" value="2"/>
</dbReference>
<dbReference type="STRING" id="449.LHA_1183"/>
<dbReference type="HOGENOM" id="CLU_009583_11_2_6"/>
<dbReference type="PATRIC" id="fig|449.7.peg.3195"/>
<keyword evidence="1" id="KW-0812">Transmembrane</keyword>
<dbReference type="InterPro" id="IPR028098">
    <property type="entry name" value="Glyco_trans_4-like_N"/>
</dbReference>
<dbReference type="AlphaFoldDB" id="A0A0A8UNC2"/>
<dbReference type="CDD" id="cd03794">
    <property type="entry name" value="GT4_WbuB-like"/>
    <property type="match status" value="1"/>
</dbReference>
<dbReference type="OrthoDB" id="9787293at2"/>
<proteinExistence type="predicted"/>
<dbReference type="Pfam" id="PF13692">
    <property type="entry name" value="Glyco_trans_1_4"/>
    <property type="match status" value="1"/>
</dbReference>
<evidence type="ECO:0000313" key="4">
    <source>
        <dbReference type="Proteomes" id="UP000032803"/>
    </source>
</evidence>
<feature type="transmembrane region" description="Helical" evidence="1">
    <location>
        <begin position="81"/>
        <end position="99"/>
    </location>
</feature>
<dbReference type="Pfam" id="PF13579">
    <property type="entry name" value="Glyco_trans_4_4"/>
    <property type="match status" value="1"/>
</dbReference>
<evidence type="ECO:0000256" key="1">
    <source>
        <dbReference type="SAM" id="Phobius"/>
    </source>
</evidence>
<dbReference type="EMBL" id="LN681225">
    <property type="protein sequence ID" value="CEK10238.1"/>
    <property type="molecule type" value="Genomic_DNA"/>
</dbReference>
<dbReference type="RefSeq" id="WP_045105646.1">
    <property type="nucleotide sequence ID" value="NZ_LN681225.1"/>
</dbReference>
<dbReference type="GO" id="GO:0016757">
    <property type="term" value="F:glycosyltransferase activity"/>
    <property type="evidence" value="ECO:0007669"/>
    <property type="project" value="UniProtKB-ARBA"/>
</dbReference>
<feature type="domain" description="Glycosyltransferase subfamily 4-like N-terminal" evidence="2">
    <location>
        <begin position="18"/>
        <end position="199"/>
    </location>
</feature>
<accession>A0A0A8UNC2</accession>
<gene>
    <name evidence="3" type="ORF">LHA_1183</name>
</gene>
<sequence length="416" mass="46903">MKILLVSQYFWPESFLINDLVKCLVADGHVVEVLTGKPNYPDGQVFKGYSASSRMTEQFNEQITVHRVPIFPRKKGGAKNLILNYFSFIVSGLFYFPRFAKGKQFDAILVFAPSPITSSIPAIYLKKRLRTHLAIWVQDLWPESLSATGFIRNQKMLNHVGKVVRWIYKASDTLLVQSKAFYQPVEKYADKEKIIYYPNSYLEAPETSLETEQIPRDLLSMLEQNFCLVFAGNLGTAQALSVIVNAAQQLKHLENLKIVLVGSGSMMPWLKEQKNSQKLDNLILAGRFPSTCMPHIFSRAAGLLVTLKQEEIFTFTVPSKIQAYLAAGRPIIAALDGEGAHVIHDAGAGFATPAEDEKALAISMEQLYHMDPADRNKLGQSGRAYFMKHFEMKKQSQRLIEILEDRVKPNKGEVIQ</sequence>
<keyword evidence="1" id="KW-0472">Membrane</keyword>
<evidence type="ECO:0000259" key="2">
    <source>
        <dbReference type="Pfam" id="PF13579"/>
    </source>
</evidence>
<protein>
    <submittedName>
        <fullName evidence="3">Putative glycosyl transferase</fullName>
    </submittedName>
</protein>
<dbReference type="Proteomes" id="UP000032803">
    <property type="component" value="Chromosome I"/>
</dbReference>
<keyword evidence="3" id="KW-0808">Transferase</keyword>
<dbReference type="PANTHER" id="PTHR12526">
    <property type="entry name" value="GLYCOSYLTRANSFERASE"/>
    <property type="match status" value="1"/>
</dbReference>
<dbReference type="SUPFAM" id="SSF53756">
    <property type="entry name" value="UDP-Glycosyltransferase/glycogen phosphorylase"/>
    <property type="match status" value="1"/>
</dbReference>
<keyword evidence="4" id="KW-1185">Reference proteome</keyword>
<name>A0A0A8UNC2_LEGHA</name>
<dbReference type="KEGG" id="lha:LHA_1183"/>
<organism evidence="3 4">
    <name type="scientific">Legionella hackeliae</name>
    <dbReference type="NCBI Taxonomy" id="449"/>
    <lineage>
        <taxon>Bacteria</taxon>
        <taxon>Pseudomonadati</taxon>
        <taxon>Pseudomonadota</taxon>
        <taxon>Gammaproteobacteria</taxon>
        <taxon>Legionellales</taxon>
        <taxon>Legionellaceae</taxon>
        <taxon>Legionella</taxon>
    </lineage>
</organism>